<reference evidence="3" key="1">
    <citation type="submission" date="2006-10" db="EMBL/GenBank/DDBJ databases">
        <authorList>
            <person name="Amadeo P."/>
            <person name="Zhao Q."/>
            <person name="Wortman J."/>
            <person name="Fraser-Liggett C."/>
            <person name="Carlton J."/>
        </authorList>
    </citation>
    <scope>NUCLEOTIDE SEQUENCE</scope>
    <source>
        <strain evidence="3">G3</strain>
    </source>
</reference>
<dbReference type="Proteomes" id="UP000001542">
    <property type="component" value="Unassembled WGS sequence"/>
</dbReference>
<dbReference type="SUPFAM" id="SSF46565">
    <property type="entry name" value="Chaperone J-domain"/>
    <property type="match status" value="1"/>
</dbReference>
<dbReference type="InParanoid" id="A2F6X6"/>
<sequence length="439" mass="51745">MQLHPDINKEEGAEKKWMRVNEAYEVLNDPDRKARFDRFGSFDVFDAAPENDSPTTFFSETSIDISQYGFKNVTEDNFENFTKNIGDYIILVYRSVMSHESAAYLYHFAKFKTSYDRLIHCAILDTFTHAEFARKVGAKRNPSFIFIKKTRNTTEYSYLESQIRQESDLIEFWRKQYPARIEKLYNVNDLKKFLAKDEFTPHVVQHVRRNAPSIVFQRMAHIIGGSMRYAVFLNDSFAASRYFNITLYPEILVYRNKNLKPIHISSMKKAPMDMVNYLLPVLYPIDGYTINRFCQEMCHVRCGFPSTFEAQKLIDTNMSLGYVEVDSPFAKVAEMKEGDWIAFIPQYASYIKLNPRLDDKSTLRYFHEDYEKHKLTVRQFPEGFDITLTWEALGREFSRFMAFFSEAIEPAKVYIWLAILMFVLNFILGRLRRQKAKKD</sequence>
<dbReference type="RefSeq" id="XP_001312267.1">
    <property type="nucleotide sequence ID" value="XM_001312266.1"/>
</dbReference>
<dbReference type="SMR" id="A2F6X6"/>
<dbReference type="CDD" id="cd06257">
    <property type="entry name" value="DnaJ"/>
    <property type="match status" value="1"/>
</dbReference>
<dbReference type="VEuPathDB" id="TrichDB:TVAG_181940"/>
<keyword evidence="1" id="KW-1133">Transmembrane helix</keyword>
<keyword evidence="1" id="KW-0812">Transmembrane</keyword>
<keyword evidence="4" id="KW-1185">Reference proteome</keyword>
<feature type="domain" description="J" evidence="2">
    <location>
        <begin position="1"/>
        <end position="40"/>
    </location>
</feature>
<dbReference type="Pfam" id="PF00226">
    <property type="entry name" value="DnaJ"/>
    <property type="match status" value="1"/>
</dbReference>
<name>A2F6X6_TRIV3</name>
<dbReference type="InterPro" id="IPR052448">
    <property type="entry name" value="DnaJ_C16_autophagy_reg"/>
</dbReference>
<evidence type="ECO:0000313" key="4">
    <source>
        <dbReference type="Proteomes" id="UP000001542"/>
    </source>
</evidence>
<dbReference type="STRING" id="5722.A2F6X6"/>
<reference evidence="3" key="2">
    <citation type="journal article" date="2007" name="Science">
        <title>Draft genome sequence of the sexually transmitted pathogen Trichomonas vaginalis.</title>
        <authorList>
            <person name="Carlton J.M."/>
            <person name="Hirt R.P."/>
            <person name="Silva J.C."/>
            <person name="Delcher A.L."/>
            <person name="Schatz M."/>
            <person name="Zhao Q."/>
            <person name="Wortman J.R."/>
            <person name="Bidwell S.L."/>
            <person name="Alsmark U.C.M."/>
            <person name="Besteiro S."/>
            <person name="Sicheritz-Ponten T."/>
            <person name="Noel C.J."/>
            <person name="Dacks J.B."/>
            <person name="Foster P.G."/>
            <person name="Simillion C."/>
            <person name="Van de Peer Y."/>
            <person name="Miranda-Saavedra D."/>
            <person name="Barton G.J."/>
            <person name="Westrop G.D."/>
            <person name="Mueller S."/>
            <person name="Dessi D."/>
            <person name="Fiori P.L."/>
            <person name="Ren Q."/>
            <person name="Paulsen I."/>
            <person name="Zhang H."/>
            <person name="Bastida-Corcuera F.D."/>
            <person name="Simoes-Barbosa A."/>
            <person name="Brown M.T."/>
            <person name="Hayes R.D."/>
            <person name="Mukherjee M."/>
            <person name="Okumura C.Y."/>
            <person name="Schneider R."/>
            <person name="Smith A.J."/>
            <person name="Vanacova S."/>
            <person name="Villalvazo M."/>
            <person name="Haas B.J."/>
            <person name="Pertea M."/>
            <person name="Feldblyum T.V."/>
            <person name="Utterback T.R."/>
            <person name="Shu C.L."/>
            <person name="Osoegawa K."/>
            <person name="de Jong P.J."/>
            <person name="Hrdy I."/>
            <person name="Horvathova L."/>
            <person name="Zubacova Z."/>
            <person name="Dolezal P."/>
            <person name="Malik S.B."/>
            <person name="Logsdon J.M. Jr."/>
            <person name="Henze K."/>
            <person name="Gupta A."/>
            <person name="Wang C.C."/>
            <person name="Dunne R.L."/>
            <person name="Upcroft J.A."/>
            <person name="Upcroft P."/>
            <person name="White O."/>
            <person name="Salzberg S.L."/>
            <person name="Tang P."/>
            <person name="Chiu C.-H."/>
            <person name="Lee Y.-S."/>
            <person name="Embley T.M."/>
            <person name="Coombs G.H."/>
            <person name="Mottram J.C."/>
            <person name="Tachezy J."/>
            <person name="Fraser-Liggett C.M."/>
            <person name="Johnson P.J."/>
        </authorList>
    </citation>
    <scope>NUCLEOTIDE SEQUENCE [LARGE SCALE GENOMIC DNA]</scope>
    <source>
        <strain evidence="3">G3</strain>
    </source>
</reference>
<dbReference type="OrthoDB" id="445556at2759"/>
<evidence type="ECO:0000256" key="1">
    <source>
        <dbReference type="SAM" id="Phobius"/>
    </source>
</evidence>
<dbReference type="InterPro" id="IPR036869">
    <property type="entry name" value="J_dom_sf"/>
</dbReference>
<keyword evidence="1" id="KW-0472">Membrane</keyword>
<dbReference type="InterPro" id="IPR001623">
    <property type="entry name" value="DnaJ_domain"/>
</dbReference>
<dbReference type="PROSITE" id="PS50076">
    <property type="entry name" value="DNAJ_2"/>
    <property type="match status" value="1"/>
</dbReference>
<proteinExistence type="predicted"/>
<dbReference type="PANTHER" id="PTHR44303:SF2">
    <property type="entry name" value="DNAJ HOMOLOG SUBFAMILY C MEMBER 16"/>
    <property type="match status" value="1"/>
</dbReference>
<protein>
    <submittedName>
        <fullName evidence="3">DnaJ domain containing protein</fullName>
    </submittedName>
</protein>
<dbReference type="SUPFAM" id="SSF52833">
    <property type="entry name" value="Thioredoxin-like"/>
    <property type="match status" value="1"/>
</dbReference>
<organism evidence="3 4">
    <name type="scientific">Trichomonas vaginalis (strain ATCC PRA-98 / G3)</name>
    <dbReference type="NCBI Taxonomy" id="412133"/>
    <lineage>
        <taxon>Eukaryota</taxon>
        <taxon>Metamonada</taxon>
        <taxon>Parabasalia</taxon>
        <taxon>Trichomonadida</taxon>
        <taxon>Trichomonadidae</taxon>
        <taxon>Trichomonas</taxon>
    </lineage>
</organism>
<evidence type="ECO:0000313" key="3">
    <source>
        <dbReference type="EMBL" id="EAX99337.1"/>
    </source>
</evidence>
<dbReference type="KEGG" id="tva:4757143"/>
<dbReference type="InterPro" id="IPR036249">
    <property type="entry name" value="Thioredoxin-like_sf"/>
</dbReference>
<dbReference type="Gene3D" id="1.10.287.110">
    <property type="entry name" value="DnaJ domain"/>
    <property type="match status" value="1"/>
</dbReference>
<dbReference type="VEuPathDB" id="TrichDB:TVAGG3_0007390"/>
<dbReference type="PANTHER" id="PTHR44303">
    <property type="entry name" value="DNAJ HOMOLOG SUBFAMILY C MEMBER 16"/>
    <property type="match status" value="1"/>
</dbReference>
<dbReference type="AlphaFoldDB" id="A2F6X6"/>
<evidence type="ECO:0000259" key="2">
    <source>
        <dbReference type="PROSITE" id="PS50076"/>
    </source>
</evidence>
<gene>
    <name evidence="3" type="ORF">TVAG_181940</name>
</gene>
<dbReference type="EMBL" id="DS113641">
    <property type="protein sequence ID" value="EAX99337.1"/>
    <property type="molecule type" value="Genomic_DNA"/>
</dbReference>
<feature type="transmembrane region" description="Helical" evidence="1">
    <location>
        <begin position="413"/>
        <end position="431"/>
    </location>
</feature>
<accession>A2F6X6</accession>